<dbReference type="EMBL" id="JAPXFL010000001">
    <property type="protein sequence ID" value="KAK9512362.1"/>
    <property type="molecule type" value="Genomic_DNA"/>
</dbReference>
<keyword evidence="7" id="KW-0627">Porphyrin biosynthesis</keyword>
<dbReference type="PANTHER" id="PTHR10755:SF0">
    <property type="entry name" value="OXYGEN-DEPENDENT COPROPORPHYRINOGEN-III OXIDASE, MITOCHONDRIAL"/>
    <property type="match status" value="1"/>
</dbReference>
<evidence type="ECO:0000256" key="6">
    <source>
        <dbReference type="ARBA" id="ARBA00023133"/>
    </source>
</evidence>
<keyword evidence="6" id="KW-0350">Heme biosynthesis</keyword>
<dbReference type="GO" id="GO:0005737">
    <property type="term" value="C:cytoplasm"/>
    <property type="evidence" value="ECO:0007669"/>
    <property type="project" value="TreeGrafter"/>
</dbReference>
<dbReference type="FunFam" id="3.40.1500.10:FF:000002">
    <property type="entry name" value="oxygen-dependent coproporphyrinogen-III oxidase, mitochondrial"/>
    <property type="match status" value="1"/>
</dbReference>
<dbReference type="AlphaFoldDB" id="A0AAW1DP10"/>
<dbReference type="GO" id="GO:0006782">
    <property type="term" value="P:protoporphyrinogen IX biosynthetic process"/>
    <property type="evidence" value="ECO:0007669"/>
    <property type="project" value="TreeGrafter"/>
</dbReference>
<dbReference type="SUPFAM" id="SSF102886">
    <property type="entry name" value="Coproporphyrinogen III oxidase"/>
    <property type="match status" value="1"/>
</dbReference>
<proteinExistence type="inferred from homology"/>
<dbReference type="PIRSF" id="PIRSF000166">
    <property type="entry name" value="Coproporphyri_ox"/>
    <property type="match status" value="1"/>
</dbReference>
<accession>A0AAW1DP10</accession>
<dbReference type="PROSITE" id="PS01021">
    <property type="entry name" value="COPROGEN_OXIDASE"/>
    <property type="match status" value="1"/>
</dbReference>
<evidence type="ECO:0000313" key="8">
    <source>
        <dbReference type="EMBL" id="KAK9512362.1"/>
    </source>
</evidence>
<protein>
    <recommendedName>
        <fullName evidence="4">coproporphyrinogen oxidase</fullName>
        <ecNumber evidence="4">1.3.3.3</ecNumber>
    </recommendedName>
</protein>
<dbReference type="GO" id="GO:0004109">
    <property type="term" value="F:coproporphyrinogen oxidase activity"/>
    <property type="evidence" value="ECO:0007669"/>
    <property type="project" value="UniProtKB-EC"/>
</dbReference>
<dbReference type="PRINTS" id="PR00073">
    <property type="entry name" value="COPRGNOXDASE"/>
</dbReference>
<comment type="pathway">
    <text evidence="1">Porphyrin-containing compound metabolism; protoporphyrin-IX biosynthesis; protoporphyrinogen-IX from coproporphyrinogen-III (O2 route): step 1/1.</text>
</comment>
<evidence type="ECO:0000256" key="2">
    <source>
        <dbReference type="ARBA" id="ARBA00010644"/>
    </source>
</evidence>
<comment type="similarity">
    <text evidence="2">Belongs to the aerobic coproporphyrinogen-III oxidase family.</text>
</comment>
<sequence>MFAEGSLKFLRYCALLIPKRRDVKKMRYISGLVAAGVVTVSIKQASMKSAPIDFSQFMAEPITSIDTLKNNSDDMKTKMELLIMKIQRDFCKALEAEEDPDTKFTVDRWTRKEGGGGITCILQDGLVFEKAGVNISVVTGNLPPGAVQQMKSRGKEFGTGGSLPFFAAGVSSVIHPRNPMVPTIHFNYRYFEVVDSNGKKQWWFGGGTDLTPYYLNEEDSIHFHSTLKKACDQHDSTYYSKFKKWCDDYFVITHRGERRGVGGIFFDDLDSPSQEKAFQFVSSCAHSVIPSYIPLVKKHKDDAYGYYEREWQLLRRGRYVEFNLIYDRGTKFGLYTPGARYESILMSLPLTAKWLYMHSPAKGSKEAELMDVLKNPRDWLGIEKQR</sequence>
<comment type="subunit">
    <text evidence="3">Homodimer.</text>
</comment>
<dbReference type="Pfam" id="PF01218">
    <property type="entry name" value="Coprogen_oxidas"/>
    <property type="match status" value="1"/>
</dbReference>
<evidence type="ECO:0000256" key="1">
    <source>
        <dbReference type="ARBA" id="ARBA00005168"/>
    </source>
</evidence>
<keyword evidence="9" id="KW-1185">Reference proteome</keyword>
<dbReference type="NCBIfam" id="NF003727">
    <property type="entry name" value="PRK05330.1"/>
    <property type="match status" value="1"/>
</dbReference>
<organism evidence="8 9">
    <name type="scientific">Rhynocoris fuscipes</name>
    <dbReference type="NCBI Taxonomy" id="488301"/>
    <lineage>
        <taxon>Eukaryota</taxon>
        <taxon>Metazoa</taxon>
        <taxon>Ecdysozoa</taxon>
        <taxon>Arthropoda</taxon>
        <taxon>Hexapoda</taxon>
        <taxon>Insecta</taxon>
        <taxon>Pterygota</taxon>
        <taxon>Neoptera</taxon>
        <taxon>Paraneoptera</taxon>
        <taxon>Hemiptera</taxon>
        <taxon>Heteroptera</taxon>
        <taxon>Panheteroptera</taxon>
        <taxon>Cimicomorpha</taxon>
        <taxon>Reduviidae</taxon>
        <taxon>Harpactorinae</taxon>
        <taxon>Harpactorini</taxon>
        <taxon>Rhynocoris</taxon>
    </lineage>
</organism>
<evidence type="ECO:0000256" key="7">
    <source>
        <dbReference type="ARBA" id="ARBA00023244"/>
    </source>
</evidence>
<dbReference type="PANTHER" id="PTHR10755">
    <property type="entry name" value="COPROPORPHYRINOGEN III OXIDASE, MITOCHONDRIAL"/>
    <property type="match status" value="1"/>
</dbReference>
<evidence type="ECO:0000313" key="9">
    <source>
        <dbReference type="Proteomes" id="UP001461498"/>
    </source>
</evidence>
<dbReference type="InterPro" id="IPR018375">
    <property type="entry name" value="Coprogen_oxidase_CS"/>
</dbReference>
<dbReference type="EC" id="1.3.3.3" evidence="4"/>
<dbReference type="Gene3D" id="3.40.1500.10">
    <property type="entry name" value="Coproporphyrinogen III oxidase, aerobic"/>
    <property type="match status" value="1"/>
</dbReference>
<evidence type="ECO:0000256" key="3">
    <source>
        <dbReference type="ARBA" id="ARBA00011738"/>
    </source>
</evidence>
<dbReference type="Proteomes" id="UP001461498">
    <property type="component" value="Unassembled WGS sequence"/>
</dbReference>
<evidence type="ECO:0000256" key="4">
    <source>
        <dbReference type="ARBA" id="ARBA00012869"/>
    </source>
</evidence>
<reference evidence="8 9" key="1">
    <citation type="submission" date="2022-12" db="EMBL/GenBank/DDBJ databases">
        <title>Chromosome-level genome assembly of true bugs.</title>
        <authorList>
            <person name="Ma L."/>
            <person name="Li H."/>
        </authorList>
    </citation>
    <scope>NUCLEOTIDE SEQUENCE [LARGE SCALE GENOMIC DNA]</scope>
    <source>
        <strain evidence="8">Lab_2022b</strain>
    </source>
</reference>
<dbReference type="InterPro" id="IPR036406">
    <property type="entry name" value="Coprogen_oxidase_aer_sf"/>
</dbReference>
<evidence type="ECO:0000256" key="5">
    <source>
        <dbReference type="ARBA" id="ARBA00023002"/>
    </source>
</evidence>
<dbReference type="InterPro" id="IPR001260">
    <property type="entry name" value="Coprogen_oxidase_aer"/>
</dbReference>
<keyword evidence="5" id="KW-0560">Oxidoreductase</keyword>
<name>A0AAW1DP10_9HEMI</name>
<comment type="caution">
    <text evidence="8">The sequence shown here is derived from an EMBL/GenBank/DDBJ whole genome shotgun (WGS) entry which is preliminary data.</text>
</comment>
<gene>
    <name evidence="8" type="ORF">O3M35_000806</name>
</gene>